<accession>A0A8C1TTN7</accession>
<dbReference type="CDD" id="cd11401">
    <property type="entry name" value="bHLHzip_Mad"/>
    <property type="match status" value="1"/>
</dbReference>
<feature type="region of interest" description="Disordered" evidence="6">
    <location>
        <begin position="138"/>
        <end position="158"/>
    </location>
</feature>
<dbReference type="GO" id="GO:0005634">
    <property type="term" value="C:nucleus"/>
    <property type="evidence" value="ECO:0007669"/>
    <property type="project" value="UniProtKB-SubCell"/>
</dbReference>
<dbReference type="AlphaFoldDB" id="A0A8C1TTN7"/>
<organism evidence="8 9">
    <name type="scientific">Cyprinus carpio</name>
    <name type="common">Common carp</name>
    <dbReference type="NCBI Taxonomy" id="7962"/>
    <lineage>
        <taxon>Eukaryota</taxon>
        <taxon>Metazoa</taxon>
        <taxon>Chordata</taxon>
        <taxon>Craniata</taxon>
        <taxon>Vertebrata</taxon>
        <taxon>Euteleostomi</taxon>
        <taxon>Actinopterygii</taxon>
        <taxon>Neopterygii</taxon>
        <taxon>Teleostei</taxon>
        <taxon>Ostariophysi</taxon>
        <taxon>Cypriniformes</taxon>
        <taxon>Cyprinidae</taxon>
        <taxon>Cyprininae</taxon>
        <taxon>Cyprinus</taxon>
    </lineage>
</organism>
<comment type="subcellular location">
    <subcellularLocation>
        <location evidence="1">Nucleus</location>
    </subcellularLocation>
</comment>
<evidence type="ECO:0000313" key="8">
    <source>
        <dbReference type="Ensembl" id="ENSCCRP00015027584.1"/>
    </source>
</evidence>
<dbReference type="PROSITE" id="PS50888">
    <property type="entry name" value="BHLH"/>
    <property type="match status" value="1"/>
</dbReference>
<dbReference type="GO" id="GO:0000978">
    <property type="term" value="F:RNA polymerase II cis-regulatory region sequence-specific DNA binding"/>
    <property type="evidence" value="ECO:0007669"/>
    <property type="project" value="TreeGrafter"/>
</dbReference>
<protein>
    <submittedName>
        <fullName evidence="8">MAX dimerization protein 1</fullName>
    </submittedName>
</protein>
<dbReference type="Ensembl" id="ENSCCRT00015028554.1">
    <property type="protein sequence ID" value="ENSCCRP00015027584.1"/>
    <property type="gene ID" value="ENSCCRG00015011643.1"/>
</dbReference>
<evidence type="ECO:0000313" key="9">
    <source>
        <dbReference type="Proteomes" id="UP000694700"/>
    </source>
</evidence>
<evidence type="ECO:0000256" key="2">
    <source>
        <dbReference type="ARBA" id="ARBA00023015"/>
    </source>
</evidence>
<sequence>LLLKMTAIEKLQMLIEAAEYLDRREREAEHGYASMLPFTSSKERDVLKRKIKSKKNCSSRSTHNEMEKNRRAHLRLCLERLKSLVPLGPDSNRHTTLSLLMRAKEHIKRLEDSERKAQHTIDQLQRERRHLRRRLEQLGVERTRMDSMGSSDRSDSDQGIQVLFNI</sequence>
<keyword evidence="3" id="KW-0238">DNA-binding</keyword>
<proteinExistence type="predicted"/>
<feature type="domain" description="BHLH" evidence="7">
    <location>
        <begin position="58"/>
        <end position="110"/>
    </location>
</feature>
<dbReference type="SMART" id="SM00353">
    <property type="entry name" value="HLH"/>
    <property type="match status" value="1"/>
</dbReference>
<dbReference type="InterPro" id="IPR036638">
    <property type="entry name" value="HLH_DNA-bd_sf"/>
</dbReference>
<dbReference type="GO" id="GO:0000981">
    <property type="term" value="F:DNA-binding transcription factor activity, RNA polymerase II-specific"/>
    <property type="evidence" value="ECO:0007669"/>
    <property type="project" value="TreeGrafter"/>
</dbReference>
<dbReference type="PANTHER" id="PTHR11969">
    <property type="entry name" value="MAX DIMERIZATION, MAD"/>
    <property type="match status" value="1"/>
</dbReference>
<dbReference type="Proteomes" id="UP000694700">
    <property type="component" value="Unplaced"/>
</dbReference>
<evidence type="ECO:0000256" key="5">
    <source>
        <dbReference type="ARBA" id="ARBA00023242"/>
    </source>
</evidence>
<evidence type="ECO:0000256" key="4">
    <source>
        <dbReference type="ARBA" id="ARBA00023163"/>
    </source>
</evidence>
<keyword evidence="4" id="KW-0804">Transcription</keyword>
<dbReference type="PANTHER" id="PTHR11969:SF18">
    <property type="entry name" value="MAX DIMERIZATION PROTEIN 1"/>
    <property type="match status" value="1"/>
</dbReference>
<dbReference type="Gene3D" id="4.10.280.10">
    <property type="entry name" value="Helix-loop-helix DNA-binding domain"/>
    <property type="match status" value="1"/>
</dbReference>
<keyword evidence="2" id="KW-0805">Transcription regulation</keyword>
<name>A0A8C1TTN7_CYPCA</name>
<dbReference type="SUPFAM" id="SSF47459">
    <property type="entry name" value="HLH, helix-loop-helix DNA-binding domain"/>
    <property type="match status" value="1"/>
</dbReference>
<dbReference type="InterPro" id="IPR011598">
    <property type="entry name" value="bHLH_dom"/>
</dbReference>
<evidence type="ECO:0000259" key="7">
    <source>
        <dbReference type="PROSITE" id="PS50888"/>
    </source>
</evidence>
<keyword evidence="5" id="KW-0539">Nucleus</keyword>
<dbReference type="GO" id="GO:0046983">
    <property type="term" value="F:protein dimerization activity"/>
    <property type="evidence" value="ECO:0007669"/>
    <property type="project" value="InterPro"/>
</dbReference>
<dbReference type="Pfam" id="PF00010">
    <property type="entry name" value="HLH"/>
    <property type="match status" value="1"/>
</dbReference>
<evidence type="ECO:0000256" key="6">
    <source>
        <dbReference type="SAM" id="MobiDB-lite"/>
    </source>
</evidence>
<evidence type="ECO:0000256" key="1">
    <source>
        <dbReference type="ARBA" id="ARBA00004123"/>
    </source>
</evidence>
<evidence type="ECO:0000256" key="3">
    <source>
        <dbReference type="ARBA" id="ARBA00023125"/>
    </source>
</evidence>
<reference evidence="8" key="1">
    <citation type="submission" date="2025-08" db="UniProtKB">
        <authorList>
            <consortium name="Ensembl"/>
        </authorList>
    </citation>
    <scope>IDENTIFICATION</scope>
</reference>